<dbReference type="Pfam" id="PF15369">
    <property type="entry name" value="KIAA1328"/>
    <property type="match status" value="1"/>
</dbReference>
<feature type="region of interest" description="Disordered" evidence="2">
    <location>
        <begin position="154"/>
        <end position="181"/>
    </location>
</feature>
<gene>
    <name evidence="4" type="primary">LOC115462840</name>
</gene>
<name>A0A6P7X603_9AMPH</name>
<dbReference type="KEGG" id="muo:115462840"/>
<dbReference type="PANTHER" id="PTHR28375">
    <property type="entry name" value="PROTEIN HINDERIN"/>
    <property type="match status" value="1"/>
</dbReference>
<organism evidence="3 4">
    <name type="scientific">Microcaecilia unicolor</name>
    <dbReference type="NCBI Taxonomy" id="1415580"/>
    <lineage>
        <taxon>Eukaryota</taxon>
        <taxon>Metazoa</taxon>
        <taxon>Chordata</taxon>
        <taxon>Craniata</taxon>
        <taxon>Vertebrata</taxon>
        <taxon>Euteleostomi</taxon>
        <taxon>Amphibia</taxon>
        <taxon>Gymnophiona</taxon>
        <taxon>Siphonopidae</taxon>
        <taxon>Microcaecilia</taxon>
    </lineage>
</organism>
<dbReference type="Proteomes" id="UP000515156">
    <property type="component" value="Chromosome 2"/>
</dbReference>
<dbReference type="InterPro" id="IPR032736">
    <property type="entry name" value="Hinderin"/>
</dbReference>
<sequence>MVFLPGLSGEGNLRPGVKLMGQKTQYSKPMPMMTTSVSRDSLMDRETSARQQVIYEVVESKSASLKDLCPEDKRRIANLIKELARVSEEKEVTEERLKAEQESFEKKIRQLEEQNDLIITEREALQQQYRECQELLSLYQRYLSEQQEKLKLSEPAVNTLSPRRQVSHEKSPQEPKSLEHNGCYLGLPRPEALYKDSRILFPESGVSVLTAHPHCKNDPIARMAHKSGHHEDLNNIQVENGFIRKSNNMVPSMHIEAHSPRIAYDINPPTDEYRNTLPSHCYMYREQQRTAERIPNRYQVDPLPQKFCAPFPEPDEFVRPPDISFLNDKVKSKPQEMSPVKELTEERKHKLLLQKMELEIEKDRLQQLLAQQEAKLLRKQQQLSQSWQDSNRGQAAVDSEELIVDEALMKQAGMTPLMNGISSGQRTPISSKIFKNQLGSNSTGRKIACFSAGSEEEALWVHKKKETVTTEKGSRKDAATSPVMRGNRKELATTATSPIQANSLRYESSLLELVEERSPVSAAKPLSHCRNPYDWNNKNHAPPIGSHHKPMNQPTASVSRRSEPEDELEENQILGEIFFIC</sequence>
<keyword evidence="1" id="KW-0175">Coiled coil</keyword>
<dbReference type="OrthoDB" id="5972940at2759"/>
<evidence type="ECO:0000256" key="1">
    <source>
        <dbReference type="SAM" id="Coils"/>
    </source>
</evidence>
<protein>
    <submittedName>
        <fullName evidence="4">Protein hinderin-like</fullName>
    </submittedName>
</protein>
<dbReference type="InParanoid" id="A0A6P7X603"/>
<evidence type="ECO:0000256" key="2">
    <source>
        <dbReference type="SAM" id="MobiDB-lite"/>
    </source>
</evidence>
<feature type="compositionally biased region" description="Basic and acidic residues" evidence="2">
    <location>
        <begin position="166"/>
        <end position="179"/>
    </location>
</feature>
<feature type="region of interest" description="Disordered" evidence="2">
    <location>
        <begin position="533"/>
        <end position="570"/>
    </location>
</feature>
<reference evidence="4" key="1">
    <citation type="submission" date="2025-08" db="UniProtKB">
        <authorList>
            <consortium name="RefSeq"/>
        </authorList>
    </citation>
    <scope>IDENTIFICATION</scope>
</reference>
<evidence type="ECO:0000313" key="3">
    <source>
        <dbReference type="Proteomes" id="UP000515156"/>
    </source>
</evidence>
<accession>A0A6P7X603</accession>
<dbReference type="AlphaFoldDB" id="A0A6P7X603"/>
<dbReference type="FunCoup" id="A0A6P7X603">
    <property type="interactions" value="1603"/>
</dbReference>
<dbReference type="GeneID" id="115462840"/>
<evidence type="ECO:0000313" key="4">
    <source>
        <dbReference type="RefSeq" id="XP_030048736.1"/>
    </source>
</evidence>
<dbReference type="RefSeq" id="XP_030048736.1">
    <property type="nucleotide sequence ID" value="XM_030192876.1"/>
</dbReference>
<proteinExistence type="predicted"/>
<keyword evidence="3" id="KW-1185">Reference proteome</keyword>
<feature type="coiled-coil region" evidence="1">
    <location>
        <begin position="76"/>
        <end position="128"/>
    </location>
</feature>
<feature type="coiled-coil region" evidence="1">
    <location>
        <begin position="341"/>
        <end position="382"/>
    </location>
</feature>
<dbReference type="PANTHER" id="PTHR28375:SF1">
    <property type="entry name" value="PROTEIN HINDERIN"/>
    <property type="match status" value="1"/>
</dbReference>